<dbReference type="RefSeq" id="XP_024579290.1">
    <property type="nucleotide sequence ID" value="XM_024728854.1"/>
</dbReference>
<dbReference type="EMBL" id="CCYD01000645">
    <property type="protein sequence ID" value="CEG42921.1"/>
    <property type="molecule type" value="Genomic_DNA"/>
</dbReference>
<accession>A0A0P1AP89</accession>
<organism evidence="1 2">
    <name type="scientific">Plasmopara halstedii</name>
    <name type="common">Downy mildew of sunflower</name>
    <dbReference type="NCBI Taxonomy" id="4781"/>
    <lineage>
        <taxon>Eukaryota</taxon>
        <taxon>Sar</taxon>
        <taxon>Stramenopiles</taxon>
        <taxon>Oomycota</taxon>
        <taxon>Peronosporomycetes</taxon>
        <taxon>Peronosporales</taxon>
        <taxon>Peronosporaceae</taxon>
        <taxon>Plasmopara</taxon>
    </lineage>
</organism>
<dbReference type="GeneID" id="36408211"/>
<proteinExistence type="predicted"/>
<sequence>MKCQHRAPIENARVYDEEQPFEELHTCVLSLTSSFNQDVHVQELDGSHTDLCNHKGIGTLCVMNITQQFSRTWARTMAV</sequence>
<protein>
    <submittedName>
        <fullName evidence="1">Uncharacterized protein</fullName>
    </submittedName>
</protein>
<dbReference type="AlphaFoldDB" id="A0A0P1AP89"/>
<name>A0A0P1AP89_PLAHL</name>
<evidence type="ECO:0000313" key="1">
    <source>
        <dbReference type="EMBL" id="CEG42921.1"/>
    </source>
</evidence>
<keyword evidence="2" id="KW-1185">Reference proteome</keyword>
<evidence type="ECO:0000313" key="2">
    <source>
        <dbReference type="Proteomes" id="UP000054928"/>
    </source>
</evidence>
<dbReference type="Proteomes" id="UP000054928">
    <property type="component" value="Unassembled WGS sequence"/>
</dbReference>
<reference evidence="2" key="1">
    <citation type="submission" date="2014-09" db="EMBL/GenBank/DDBJ databases">
        <authorList>
            <person name="Sharma Rahul"/>
            <person name="Thines Marco"/>
        </authorList>
    </citation>
    <scope>NUCLEOTIDE SEQUENCE [LARGE SCALE GENOMIC DNA]</scope>
</reference>